<evidence type="ECO:0000256" key="1">
    <source>
        <dbReference type="SAM" id="MobiDB-lite"/>
    </source>
</evidence>
<organism evidence="3 4">
    <name type="scientific">Gemmata massiliana</name>
    <dbReference type="NCBI Taxonomy" id="1210884"/>
    <lineage>
        <taxon>Bacteria</taxon>
        <taxon>Pseudomonadati</taxon>
        <taxon>Planctomycetota</taxon>
        <taxon>Planctomycetia</taxon>
        <taxon>Gemmatales</taxon>
        <taxon>Gemmataceae</taxon>
        <taxon>Gemmata</taxon>
    </lineage>
</organism>
<protein>
    <submittedName>
        <fullName evidence="3">Dna-binding protein:: HTH_17</fullName>
    </submittedName>
</protein>
<feature type="compositionally biased region" description="Basic residues" evidence="1">
    <location>
        <begin position="70"/>
        <end position="85"/>
    </location>
</feature>
<dbReference type="Proteomes" id="UP000464178">
    <property type="component" value="Chromosome"/>
</dbReference>
<evidence type="ECO:0000313" key="4">
    <source>
        <dbReference type="Proteomes" id="UP000464178"/>
    </source>
</evidence>
<name>A0A6P2CU60_9BACT</name>
<dbReference type="InterPro" id="IPR041657">
    <property type="entry name" value="HTH_17"/>
</dbReference>
<feature type="region of interest" description="Disordered" evidence="1">
    <location>
        <begin position="57"/>
        <end position="85"/>
    </location>
</feature>
<sequence length="85" mass="9802">MSELAGPVCGYKEAMRLTGLKKTKLYDLFRRGILRGYRDGAMIRFYRTALLSYMKEHENTSAAPPSPPSKARKRKRPSGMRFKFL</sequence>
<reference evidence="3 4" key="1">
    <citation type="submission" date="2019-05" db="EMBL/GenBank/DDBJ databases">
        <authorList>
            <consortium name="Science for Life Laboratories"/>
        </authorList>
    </citation>
    <scope>NUCLEOTIDE SEQUENCE [LARGE SCALE GENOMIC DNA]</scope>
    <source>
        <strain evidence="3">Soil9</strain>
    </source>
</reference>
<feature type="domain" description="Helix-turn-helix" evidence="2">
    <location>
        <begin position="12"/>
        <end position="57"/>
    </location>
</feature>
<dbReference type="InterPro" id="IPR010093">
    <property type="entry name" value="SinI_DNA-bd"/>
</dbReference>
<dbReference type="AlphaFoldDB" id="A0A6P2CU60"/>
<keyword evidence="3" id="KW-0238">DNA-binding</keyword>
<evidence type="ECO:0000313" key="3">
    <source>
        <dbReference type="EMBL" id="VTR91685.1"/>
    </source>
</evidence>
<proteinExistence type="predicted"/>
<dbReference type="NCBIfam" id="TIGR01764">
    <property type="entry name" value="excise"/>
    <property type="match status" value="1"/>
</dbReference>
<keyword evidence="4" id="KW-1185">Reference proteome</keyword>
<dbReference type="KEGG" id="gms:SOIL9_60290"/>
<gene>
    <name evidence="3" type="ORF">SOIL9_60290</name>
</gene>
<evidence type="ECO:0000259" key="2">
    <source>
        <dbReference type="Pfam" id="PF12728"/>
    </source>
</evidence>
<dbReference type="GO" id="GO:0003677">
    <property type="term" value="F:DNA binding"/>
    <property type="evidence" value="ECO:0007669"/>
    <property type="project" value="UniProtKB-KW"/>
</dbReference>
<dbReference type="RefSeq" id="WP_162666646.1">
    <property type="nucleotide sequence ID" value="NZ_LR593886.1"/>
</dbReference>
<accession>A0A6P2CU60</accession>
<dbReference type="EMBL" id="LR593886">
    <property type="protein sequence ID" value="VTR91685.1"/>
    <property type="molecule type" value="Genomic_DNA"/>
</dbReference>
<dbReference type="Pfam" id="PF12728">
    <property type="entry name" value="HTH_17"/>
    <property type="match status" value="1"/>
</dbReference>